<evidence type="ECO:0000259" key="3">
    <source>
        <dbReference type="PROSITE" id="PS51194"/>
    </source>
</evidence>
<proteinExistence type="predicted"/>
<dbReference type="PROSITE" id="PS51192">
    <property type="entry name" value="HELICASE_ATP_BIND_1"/>
    <property type="match status" value="1"/>
</dbReference>
<keyword evidence="5" id="KW-1185">Reference proteome</keyword>
<organism evidence="4 5">
    <name type="scientific">Marinobacterium aestuariivivens</name>
    <dbReference type="NCBI Taxonomy" id="1698799"/>
    <lineage>
        <taxon>Bacteria</taxon>
        <taxon>Pseudomonadati</taxon>
        <taxon>Pseudomonadota</taxon>
        <taxon>Gammaproteobacteria</taxon>
        <taxon>Oceanospirillales</taxon>
        <taxon>Oceanospirillaceae</taxon>
        <taxon>Marinobacterium</taxon>
    </lineage>
</organism>
<dbReference type="InterPro" id="IPR000330">
    <property type="entry name" value="SNF2_N"/>
</dbReference>
<dbReference type="InterPro" id="IPR014001">
    <property type="entry name" value="Helicase_ATP-bd"/>
</dbReference>
<dbReference type="SUPFAM" id="SSF52540">
    <property type="entry name" value="P-loop containing nucleoside triphosphate hydrolases"/>
    <property type="match status" value="2"/>
</dbReference>
<evidence type="ECO:0000313" key="5">
    <source>
        <dbReference type="Proteomes" id="UP001596422"/>
    </source>
</evidence>
<dbReference type="SMART" id="SM00487">
    <property type="entry name" value="DEXDc"/>
    <property type="match status" value="1"/>
</dbReference>
<dbReference type="InterPro" id="IPR001650">
    <property type="entry name" value="Helicase_C-like"/>
</dbReference>
<keyword evidence="1" id="KW-0547">Nucleotide-binding</keyword>
<comment type="caution">
    <text evidence="4">The sequence shown here is derived from an EMBL/GenBank/DDBJ whole genome shotgun (WGS) entry which is preliminary data.</text>
</comment>
<dbReference type="PROSITE" id="PS51194">
    <property type="entry name" value="HELICASE_CTER"/>
    <property type="match status" value="1"/>
</dbReference>
<dbReference type="RefSeq" id="WP_379911621.1">
    <property type="nucleotide sequence ID" value="NZ_JBHSWE010000001.1"/>
</dbReference>
<keyword evidence="1" id="KW-0347">Helicase</keyword>
<dbReference type="CDD" id="cd09117">
    <property type="entry name" value="PLDc_Bfil_DEXD_like"/>
    <property type="match status" value="1"/>
</dbReference>
<reference evidence="5" key="1">
    <citation type="journal article" date="2019" name="Int. J. Syst. Evol. Microbiol.">
        <title>The Global Catalogue of Microorganisms (GCM) 10K type strain sequencing project: providing services to taxonomists for standard genome sequencing and annotation.</title>
        <authorList>
            <consortium name="The Broad Institute Genomics Platform"/>
            <consortium name="The Broad Institute Genome Sequencing Center for Infectious Disease"/>
            <person name="Wu L."/>
            <person name="Ma J."/>
        </authorList>
    </citation>
    <scope>NUCLEOTIDE SEQUENCE [LARGE SCALE GENOMIC DNA]</scope>
    <source>
        <strain evidence="5">NBRC 111756</strain>
    </source>
</reference>
<dbReference type="Pfam" id="PF00176">
    <property type="entry name" value="SNF2-rel_dom"/>
    <property type="match status" value="1"/>
</dbReference>
<dbReference type="EMBL" id="JBHSWE010000001">
    <property type="protein sequence ID" value="MFC6673247.1"/>
    <property type="molecule type" value="Genomic_DNA"/>
</dbReference>
<dbReference type="InterPro" id="IPR050496">
    <property type="entry name" value="SNF2_RAD54_helicase_repair"/>
</dbReference>
<feature type="domain" description="Helicase C-terminal" evidence="3">
    <location>
        <begin position="614"/>
        <end position="792"/>
    </location>
</feature>
<dbReference type="SUPFAM" id="SSF56024">
    <property type="entry name" value="Phospholipase D/nuclease"/>
    <property type="match status" value="1"/>
</dbReference>
<dbReference type="PANTHER" id="PTHR45629">
    <property type="entry name" value="SNF2/RAD54 FAMILY MEMBER"/>
    <property type="match status" value="1"/>
</dbReference>
<evidence type="ECO:0000259" key="2">
    <source>
        <dbReference type="PROSITE" id="PS51192"/>
    </source>
</evidence>
<gene>
    <name evidence="4" type="ORF">ACFQDL_26530</name>
</gene>
<dbReference type="Proteomes" id="UP001596422">
    <property type="component" value="Unassembled WGS sequence"/>
</dbReference>
<evidence type="ECO:0000313" key="4">
    <source>
        <dbReference type="EMBL" id="MFC6673247.1"/>
    </source>
</evidence>
<sequence>MAWPDQDRFPTNRTHHTVFASIKGWFNQSRHLLLVSGYASLDKVIDLIARTFPDQQQVRIYFGNEPQSVSRERKTRTVPDEMRDYWLKKGLSIEQCPLIEIAVRRLRAHDVEVRMPARGQRGVHAKLYCADDNTLLGSSNYTAAGLHHQIEGNVVFNRTKDKKRHQETWDLAEAIWETGECCNEWLADLIEKLMQVVTWQEALARACNELLSGEWVDLLLSMEHESGRLWPSQRDGIAQALYILDNTGAVLIADATGSGKTRMGAFLIQAIAARARAMGRLSSMCGIVCPPSVIDNWVAEVDRPGPNVRVGSSGMLGRKSKDALRIERILAQGDILLVDEAHNYHNLKSNRSQALLESVASDLLLFTATPINRSARDLLVIVNLLGADNLHDHTLKQLEGYLGGRKRISQLDPKVTAKLAAEIRQFTVRRTISQLKSYIAAQPDAYKNALDQNCSYPEISNLVYSLNEPDADCQIAREIAELASQLAGINYLIKPIKDDFDLGSDREALQRYVTWRVDAARFLAAYTVMHALRASKYVLMEVIQGHDAACNAARLESLDHNADHVGLIEKIRRNCRRMPEPAVAPDLLPSFLTAPEVYAQTVENEIKLYEAIVGLTQQLSLARERAKAQQILQAAHRHEKLLVFEERITALRVIRSLLSKMKPRHKVHLAIGSTAKSKAEICDIMGLKGKEGAHIALCSNVMAEGVNLQSASCLIMLDRPSVIRIAEQRIGRIERLDSPHSKAEVHWPLDADAFRLKRDQKFITRLQDAKRLIGSNFEVPDEYCADDLESMTEATSQDLIEKLARNRLDEISAGSGDAFHAVRSLFAGEGALIPEHLVDKMKAATGMVVSRVSLVETRDDAQWVFVCQGGTDQQPARWLLISEDEEKMTAQLDEIVAFLKGHLGPDTRDLKPTQSSVAQMERLVERLRDNPGINLSRNRLAVLEVLAQYVNHMLQVSAKEQDQQKIDYYHSIKVLLPGVPGSLLDDPPDTGNFRLLESLADAFQALLQPLRTERLKRMGNKQLVRYRDLLSKLKQQPIEFERFRKATEPALRQGYAEPPTAAVIFGINTV</sequence>
<dbReference type="Gene3D" id="3.30.870.10">
    <property type="entry name" value="Endonuclease Chain A"/>
    <property type="match status" value="1"/>
</dbReference>
<keyword evidence="1" id="KW-0378">Hydrolase</keyword>
<name>A0ABW2A767_9GAMM</name>
<evidence type="ECO:0000256" key="1">
    <source>
        <dbReference type="ARBA" id="ARBA00022806"/>
    </source>
</evidence>
<accession>A0ABW2A767</accession>
<feature type="domain" description="Helicase ATP-binding" evidence="2">
    <location>
        <begin position="241"/>
        <end position="388"/>
    </location>
</feature>
<dbReference type="Pfam" id="PF00271">
    <property type="entry name" value="Helicase_C"/>
    <property type="match status" value="1"/>
</dbReference>
<dbReference type="PANTHER" id="PTHR45629:SF7">
    <property type="entry name" value="DNA EXCISION REPAIR PROTEIN ERCC-6-RELATED"/>
    <property type="match status" value="1"/>
</dbReference>
<dbReference type="Gene3D" id="3.40.50.300">
    <property type="entry name" value="P-loop containing nucleotide triphosphate hydrolases"/>
    <property type="match status" value="2"/>
</dbReference>
<keyword evidence="1" id="KW-0067">ATP-binding</keyword>
<dbReference type="InterPro" id="IPR027417">
    <property type="entry name" value="P-loop_NTPase"/>
</dbReference>
<protein>
    <submittedName>
        <fullName evidence="4">SNF2-related protein</fullName>
    </submittedName>
</protein>